<reference evidence="23" key="3">
    <citation type="journal article" date="2019" name="Int. J. Syst. Evol. Microbiol.">
        <title>The Global Catalogue of Microorganisms (GCM) 10K type strain sequencing project: providing services to taxonomists for standard genome sequencing and annotation.</title>
        <authorList>
            <consortium name="The Broad Institute Genomics Platform"/>
            <consortium name="The Broad Institute Genome Sequencing Center for Infectious Disease"/>
            <person name="Wu L."/>
            <person name="Ma J."/>
        </authorList>
    </citation>
    <scope>NUCLEOTIDE SEQUENCE [LARGE SCALE GENOMIC DNA]</scope>
    <source>
        <strain evidence="23">CGMCC 1.10832</strain>
    </source>
</reference>
<keyword evidence="14" id="KW-0443">Lipid metabolism</keyword>
<evidence type="ECO:0000256" key="4">
    <source>
        <dbReference type="ARBA" id="ARBA00005189"/>
    </source>
</evidence>
<accession>A0A2T4DW23</accession>
<reference evidence="20" key="1">
    <citation type="journal article" date="2014" name="Int. J. Syst. Evol. Microbiol.">
        <title>Complete genome of a new Firmicutes species belonging to the dominant human colonic microbiota ('Ruminococcus bicirculans') reveals two chromosomes and a selective capacity to utilize plant glucans.</title>
        <authorList>
            <consortium name="NISC Comparative Sequencing Program"/>
            <person name="Wegmann U."/>
            <person name="Louis P."/>
            <person name="Goesmann A."/>
            <person name="Henrissat B."/>
            <person name="Duncan S.H."/>
            <person name="Flint H.J."/>
        </authorList>
    </citation>
    <scope>NUCLEOTIDE SEQUENCE</scope>
    <source>
        <strain evidence="20">CGMCC 1.10832</strain>
    </source>
</reference>
<dbReference type="UniPathway" id="UPA00557">
    <property type="reaction ID" value="UER00614"/>
</dbReference>
<gene>
    <name evidence="21" type="ORF">C9994_00320</name>
    <name evidence="20" type="ORF">GCM10011506_24070</name>
</gene>
<evidence type="ECO:0000256" key="18">
    <source>
        <dbReference type="RuleBase" id="RU003938"/>
    </source>
</evidence>
<organism evidence="21 22">
    <name type="scientific">Marivirga lumbricoides</name>
    <dbReference type="NCBI Taxonomy" id="1046115"/>
    <lineage>
        <taxon>Bacteria</taxon>
        <taxon>Pseudomonadati</taxon>
        <taxon>Bacteroidota</taxon>
        <taxon>Cytophagia</taxon>
        <taxon>Cytophagales</taxon>
        <taxon>Marivirgaceae</taxon>
        <taxon>Marivirga</taxon>
    </lineage>
</organism>
<dbReference type="EMBL" id="BMEC01000007">
    <property type="protein sequence ID" value="GGC37893.1"/>
    <property type="molecule type" value="Genomic_DNA"/>
</dbReference>
<feature type="transmembrane region" description="Helical" evidence="19">
    <location>
        <begin position="188"/>
        <end position="207"/>
    </location>
</feature>
<evidence type="ECO:0000256" key="9">
    <source>
        <dbReference type="ARBA" id="ARBA00022516"/>
    </source>
</evidence>
<dbReference type="GO" id="GO:0005886">
    <property type="term" value="C:plasma membrane"/>
    <property type="evidence" value="ECO:0007669"/>
    <property type="project" value="UniProtKB-SubCell"/>
</dbReference>
<evidence type="ECO:0000313" key="20">
    <source>
        <dbReference type="EMBL" id="GGC37893.1"/>
    </source>
</evidence>
<reference evidence="21 22" key="2">
    <citation type="submission" date="2018-03" db="EMBL/GenBank/DDBJ databases">
        <title>Cross-interface Injection: A General Nanoliter Liquid Handling Method Applied to Single Cells Genome Amplification Automated Nanoliter Liquid Handling Applied to Single Cell Multiple Displacement Amplification.</title>
        <authorList>
            <person name="Yun J."/>
            <person name="Xu P."/>
            <person name="Xu J."/>
            <person name="Dai X."/>
            <person name="Wang Y."/>
            <person name="Zheng X."/>
            <person name="Cao C."/>
            <person name="Yi Q."/>
            <person name="Zhu Y."/>
            <person name="Wang L."/>
            <person name="Dong Z."/>
            <person name="Huang Y."/>
            <person name="Huang L."/>
            <person name="Du W."/>
        </authorList>
    </citation>
    <scope>NUCLEOTIDE SEQUENCE [LARGE SCALE GENOMIC DNA]</scope>
    <source>
        <strain evidence="21 22">Z-D1-2</strain>
    </source>
</reference>
<name>A0A2T4DW23_9BACT</name>
<evidence type="ECO:0000256" key="12">
    <source>
        <dbReference type="ARBA" id="ARBA00022695"/>
    </source>
</evidence>
<comment type="caution">
    <text evidence="21">The sequence shown here is derived from an EMBL/GenBank/DDBJ whole genome shotgun (WGS) entry which is preliminary data.</text>
</comment>
<evidence type="ECO:0000256" key="14">
    <source>
        <dbReference type="ARBA" id="ARBA00023098"/>
    </source>
</evidence>
<reference evidence="20" key="4">
    <citation type="submission" date="2024-05" db="EMBL/GenBank/DDBJ databases">
        <authorList>
            <person name="Sun Q."/>
            <person name="Zhou Y."/>
        </authorList>
    </citation>
    <scope>NUCLEOTIDE SEQUENCE</scope>
    <source>
        <strain evidence="20">CGMCC 1.10832</strain>
    </source>
</reference>
<evidence type="ECO:0000313" key="23">
    <source>
        <dbReference type="Proteomes" id="UP000636010"/>
    </source>
</evidence>
<dbReference type="PANTHER" id="PTHR46382">
    <property type="entry name" value="PHOSPHATIDATE CYTIDYLYLTRANSFERASE"/>
    <property type="match status" value="1"/>
</dbReference>
<evidence type="ECO:0000256" key="19">
    <source>
        <dbReference type="SAM" id="Phobius"/>
    </source>
</evidence>
<feature type="transmembrane region" description="Helical" evidence="19">
    <location>
        <begin position="63"/>
        <end position="83"/>
    </location>
</feature>
<dbReference type="RefSeq" id="WP_188463689.1">
    <property type="nucleotide sequence ID" value="NZ_BAABHU010000007.1"/>
</dbReference>
<comment type="pathway">
    <text evidence="4">Lipid metabolism.</text>
</comment>
<dbReference type="PROSITE" id="PS01315">
    <property type="entry name" value="CDS"/>
    <property type="match status" value="1"/>
</dbReference>
<evidence type="ECO:0000256" key="3">
    <source>
        <dbReference type="ARBA" id="ARBA00005119"/>
    </source>
</evidence>
<evidence type="ECO:0000256" key="13">
    <source>
        <dbReference type="ARBA" id="ARBA00022989"/>
    </source>
</evidence>
<feature type="transmembrane region" description="Helical" evidence="19">
    <location>
        <begin position="213"/>
        <end position="231"/>
    </location>
</feature>
<keyword evidence="10 18" id="KW-0808">Transferase</keyword>
<evidence type="ECO:0000256" key="2">
    <source>
        <dbReference type="ARBA" id="ARBA00004651"/>
    </source>
</evidence>
<feature type="transmembrane region" description="Helical" evidence="19">
    <location>
        <begin position="12"/>
        <end position="31"/>
    </location>
</feature>
<dbReference type="EMBL" id="PYVU01000001">
    <property type="protein sequence ID" value="PTB98035.1"/>
    <property type="molecule type" value="Genomic_DNA"/>
</dbReference>
<keyword evidence="11 18" id="KW-0812">Transmembrane</keyword>
<dbReference type="Proteomes" id="UP000240608">
    <property type="component" value="Unassembled WGS sequence"/>
</dbReference>
<evidence type="ECO:0000256" key="1">
    <source>
        <dbReference type="ARBA" id="ARBA00001698"/>
    </source>
</evidence>
<dbReference type="GO" id="GO:0016024">
    <property type="term" value="P:CDP-diacylglycerol biosynthetic process"/>
    <property type="evidence" value="ECO:0007669"/>
    <property type="project" value="UniProtKB-UniPathway"/>
</dbReference>
<evidence type="ECO:0000256" key="6">
    <source>
        <dbReference type="ARBA" id="ARBA00012487"/>
    </source>
</evidence>
<comment type="subcellular location">
    <subcellularLocation>
        <location evidence="2">Cell membrane</location>
        <topology evidence="2">Multi-pass membrane protein</topology>
    </subcellularLocation>
</comment>
<evidence type="ECO:0000256" key="8">
    <source>
        <dbReference type="ARBA" id="ARBA00022475"/>
    </source>
</evidence>
<keyword evidence="15 19" id="KW-0472">Membrane</keyword>
<dbReference type="EC" id="2.7.7.41" evidence="6 18"/>
<evidence type="ECO:0000313" key="22">
    <source>
        <dbReference type="Proteomes" id="UP000240608"/>
    </source>
</evidence>
<comment type="similarity">
    <text evidence="5 18">Belongs to the CDS family.</text>
</comment>
<evidence type="ECO:0000313" key="21">
    <source>
        <dbReference type="EMBL" id="PTB98035.1"/>
    </source>
</evidence>
<feature type="transmembrane region" description="Helical" evidence="19">
    <location>
        <begin position="147"/>
        <end position="167"/>
    </location>
</feature>
<evidence type="ECO:0000256" key="10">
    <source>
        <dbReference type="ARBA" id="ARBA00022679"/>
    </source>
</evidence>
<keyword evidence="13 19" id="KW-1133">Transmembrane helix</keyword>
<evidence type="ECO:0000256" key="7">
    <source>
        <dbReference type="ARBA" id="ARBA00019373"/>
    </source>
</evidence>
<feature type="transmembrane region" description="Helical" evidence="19">
    <location>
        <begin position="119"/>
        <end position="141"/>
    </location>
</feature>
<dbReference type="Pfam" id="PF01148">
    <property type="entry name" value="CTP_transf_1"/>
    <property type="match status" value="1"/>
</dbReference>
<dbReference type="InterPro" id="IPR000374">
    <property type="entry name" value="PC_trans"/>
</dbReference>
<keyword evidence="9" id="KW-0444">Lipid biosynthesis</keyword>
<evidence type="ECO:0000256" key="11">
    <source>
        <dbReference type="ARBA" id="ARBA00022692"/>
    </source>
</evidence>
<dbReference type="AlphaFoldDB" id="A0A2T4DW23"/>
<feature type="transmembrane region" description="Helical" evidence="19">
    <location>
        <begin position="89"/>
        <end position="107"/>
    </location>
</feature>
<evidence type="ECO:0000256" key="15">
    <source>
        <dbReference type="ARBA" id="ARBA00023136"/>
    </source>
</evidence>
<keyword evidence="16" id="KW-0594">Phospholipid biosynthesis</keyword>
<evidence type="ECO:0000256" key="5">
    <source>
        <dbReference type="ARBA" id="ARBA00010185"/>
    </source>
</evidence>
<keyword evidence="8" id="KW-1003">Cell membrane</keyword>
<proteinExistence type="inferred from homology"/>
<sequence length="277" mass="31052">MRSRLDKYNNLTQRIIAALVGVAIILSAIIYGQWTYFVIFFVLCAFTQLEFYKLVGMDGMLPLKFWGTITGLSIYTITFLVRAEHLDPRIYFAIAPIAATVYFVKLYNKNDKKPFTNIAFTFLGIIYVAVPFSLLHIAVFYNGTYSFQIILGALFILWASDTGAYFAGVKFGRTKLFERISPKKTWEGALGGTILAFIFAIIMASNFDEIADWQWLCIAGIIVIAGTYGDLMESLFKRSISIKDSGSIIPGHGGFLDRFDGLLLAAPFISAFLMLFD</sequence>
<dbReference type="PANTHER" id="PTHR46382:SF1">
    <property type="entry name" value="PHOSPHATIDATE CYTIDYLYLTRANSFERASE"/>
    <property type="match status" value="1"/>
</dbReference>
<dbReference type="GO" id="GO:0004605">
    <property type="term" value="F:phosphatidate cytidylyltransferase activity"/>
    <property type="evidence" value="ECO:0007669"/>
    <property type="project" value="UniProtKB-EC"/>
</dbReference>
<comment type="pathway">
    <text evidence="3 18">Phospholipid metabolism; CDP-diacylglycerol biosynthesis; CDP-diacylglycerol from sn-glycerol 3-phosphate: step 3/3.</text>
</comment>
<keyword evidence="12 18" id="KW-0548">Nucleotidyltransferase</keyword>
<protein>
    <recommendedName>
        <fullName evidence="7 18">Phosphatidate cytidylyltransferase</fullName>
        <ecNumber evidence="6 18">2.7.7.41</ecNumber>
    </recommendedName>
</protein>
<keyword evidence="23" id="KW-1185">Reference proteome</keyword>
<dbReference type="Proteomes" id="UP000636010">
    <property type="component" value="Unassembled WGS sequence"/>
</dbReference>
<comment type="catalytic activity">
    <reaction evidence="1 18">
        <text>a 1,2-diacyl-sn-glycero-3-phosphate + CTP + H(+) = a CDP-1,2-diacyl-sn-glycerol + diphosphate</text>
        <dbReference type="Rhea" id="RHEA:16229"/>
        <dbReference type="ChEBI" id="CHEBI:15378"/>
        <dbReference type="ChEBI" id="CHEBI:33019"/>
        <dbReference type="ChEBI" id="CHEBI:37563"/>
        <dbReference type="ChEBI" id="CHEBI:58332"/>
        <dbReference type="ChEBI" id="CHEBI:58608"/>
        <dbReference type="EC" id="2.7.7.41"/>
    </reaction>
</comment>
<evidence type="ECO:0000256" key="17">
    <source>
        <dbReference type="ARBA" id="ARBA00023264"/>
    </source>
</evidence>
<keyword evidence="17" id="KW-1208">Phospholipid metabolism</keyword>
<evidence type="ECO:0000256" key="16">
    <source>
        <dbReference type="ARBA" id="ARBA00023209"/>
    </source>
</evidence>